<dbReference type="SMART" id="SM00066">
    <property type="entry name" value="GAL4"/>
    <property type="match status" value="1"/>
</dbReference>
<dbReference type="PANTHER" id="PTHR31845">
    <property type="entry name" value="FINGER DOMAIN PROTEIN, PUTATIVE-RELATED"/>
    <property type="match status" value="1"/>
</dbReference>
<dbReference type="Gene3D" id="4.10.240.10">
    <property type="entry name" value="Zn(2)-C6 fungal-type DNA-binding domain"/>
    <property type="match status" value="1"/>
</dbReference>
<dbReference type="Pfam" id="PF00172">
    <property type="entry name" value="Zn_clus"/>
    <property type="match status" value="1"/>
</dbReference>
<dbReference type="CDD" id="cd00067">
    <property type="entry name" value="GAL4"/>
    <property type="match status" value="1"/>
</dbReference>
<evidence type="ECO:0000313" key="7">
    <source>
        <dbReference type="EMBL" id="SGZ56381.1"/>
    </source>
</evidence>
<keyword evidence="4" id="KW-0804">Transcription</keyword>
<evidence type="ECO:0000256" key="1">
    <source>
        <dbReference type="ARBA" id="ARBA00004123"/>
    </source>
</evidence>
<dbReference type="GO" id="GO:0000981">
    <property type="term" value="F:DNA-binding transcription factor activity, RNA polymerase II-specific"/>
    <property type="evidence" value="ECO:0007669"/>
    <property type="project" value="InterPro"/>
</dbReference>
<evidence type="ECO:0000256" key="2">
    <source>
        <dbReference type="ARBA" id="ARBA00023015"/>
    </source>
</evidence>
<dbReference type="InterPro" id="IPR036864">
    <property type="entry name" value="Zn2-C6_fun-type_DNA-bd_sf"/>
</dbReference>
<evidence type="ECO:0000256" key="5">
    <source>
        <dbReference type="ARBA" id="ARBA00023242"/>
    </source>
</evidence>
<evidence type="ECO:0000256" key="3">
    <source>
        <dbReference type="ARBA" id="ARBA00023125"/>
    </source>
</evidence>
<dbReference type="SUPFAM" id="SSF57701">
    <property type="entry name" value="Zn2/Cys6 DNA-binding domain"/>
    <property type="match status" value="1"/>
</dbReference>
<dbReference type="GO" id="GO:0005634">
    <property type="term" value="C:nucleus"/>
    <property type="evidence" value="ECO:0007669"/>
    <property type="project" value="UniProtKB-SubCell"/>
</dbReference>
<dbReference type="InterPro" id="IPR051089">
    <property type="entry name" value="prtT"/>
</dbReference>
<keyword evidence="3" id="KW-0238">DNA-binding</keyword>
<sequence>MVSIVMQKRHNLVVPKSLVKGERVLRLCIRCRNKKIKCDANATRPNPCSYCAKKGLVCALDVSHVSKRPHDLTERLVSDVQELHCRLDLVVSRKAMLVQQILQKRANAAAVVPSTPSTPPVLQIQAVLNSPELLPAGLASVYIDPIPTLCLSESFTIHSNQTSVPWSLTYERAKELFSNFEQNFNHHLAVLPKSFFLKNLHAIHTESDLLFWAIIVTSLLNKGTSEEYFQLAVHVQNLVVVNCWFNTPRSLYSIVALLILTTWTLPDDRASKIQDSVSVKYISLMKSLSLQFGLHRLNLIEEFSKKTKIELDDEDEVNKNIRERIYKFVTINSNYWLVYLGLSNSSYNGFHQDYIINKAANIDIFKKENFCEKDNFINSLLKVSLVQLRMNESMIHLIENPSTISKLIHLNMFENILNDYAAKSSPLLNNPLIALSMEYSKLQLYVYYFSQVDITLNEYKHVLYRTVNCCMRILDLFESQFGDVKNFYQVPVYYRFSIELVALTLLDIHSCPLLNSVDDYKKVKELFLKSHKMLSTFDAPQWGNLNKKLFKIIDKYNSCDRAKILSVRSQGNSFFLINRMTNYLVSGLHYELIWHIYQTEKMDLEVGFDELDWSNFGLNKDYPNHRAIIDYITSSTSIFN</sequence>
<dbReference type="Proteomes" id="UP000182259">
    <property type="component" value="Chromosome IV"/>
</dbReference>
<dbReference type="PANTHER" id="PTHR31845:SF6">
    <property type="entry name" value="TRANSCRIPTION FACTOR SEF1-RELATED"/>
    <property type="match status" value="1"/>
</dbReference>
<dbReference type="AlphaFoldDB" id="A0A1L0GJK5"/>
<keyword evidence="5" id="KW-0539">Nucleus</keyword>
<accession>A0A1L0GJK5</accession>
<evidence type="ECO:0000313" key="8">
    <source>
        <dbReference type="Proteomes" id="UP000182259"/>
    </source>
</evidence>
<dbReference type="PROSITE" id="PS50048">
    <property type="entry name" value="ZN2_CY6_FUNGAL_2"/>
    <property type="match status" value="1"/>
</dbReference>
<name>A0A1L0GJK5_9ASCO</name>
<gene>
    <name evidence="7" type="ORF">SAMEA4029009_CIC11G00000001519</name>
</gene>
<reference evidence="7 8" key="1">
    <citation type="submission" date="2016-10" db="EMBL/GenBank/DDBJ databases">
        <authorList>
            <person name="de Groot N.N."/>
        </authorList>
    </citation>
    <scope>NUCLEOTIDE SEQUENCE [LARGE SCALE GENOMIC DNA]</scope>
    <source>
        <strain evidence="7 8">PYCC 4715</strain>
    </source>
</reference>
<dbReference type="EMBL" id="LT635767">
    <property type="protein sequence ID" value="SGZ56381.1"/>
    <property type="molecule type" value="Genomic_DNA"/>
</dbReference>
<dbReference type="GO" id="GO:0000976">
    <property type="term" value="F:transcription cis-regulatory region binding"/>
    <property type="evidence" value="ECO:0007669"/>
    <property type="project" value="TreeGrafter"/>
</dbReference>
<proteinExistence type="predicted"/>
<evidence type="ECO:0000256" key="4">
    <source>
        <dbReference type="ARBA" id="ARBA00023163"/>
    </source>
</evidence>
<dbReference type="InterPro" id="IPR001138">
    <property type="entry name" value="Zn2Cys6_DnaBD"/>
</dbReference>
<evidence type="ECO:0000259" key="6">
    <source>
        <dbReference type="PROSITE" id="PS50048"/>
    </source>
</evidence>
<dbReference type="GO" id="GO:0008270">
    <property type="term" value="F:zinc ion binding"/>
    <property type="evidence" value="ECO:0007669"/>
    <property type="project" value="InterPro"/>
</dbReference>
<keyword evidence="2" id="KW-0805">Transcription regulation</keyword>
<protein>
    <submittedName>
        <fullName evidence="7">CIC11C00000001519</fullName>
    </submittedName>
</protein>
<organism evidence="7 8">
    <name type="scientific">Sungouiella intermedia</name>
    <dbReference type="NCBI Taxonomy" id="45354"/>
    <lineage>
        <taxon>Eukaryota</taxon>
        <taxon>Fungi</taxon>
        <taxon>Dikarya</taxon>
        <taxon>Ascomycota</taxon>
        <taxon>Saccharomycotina</taxon>
        <taxon>Pichiomycetes</taxon>
        <taxon>Metschnikowiaceae</taxon>
        <taxon>Sungouiella</taxon>
    </lineage>
</organism>
<comment type="subcellular location">
    <subcellularLocation>
        <location evidence="1">Nucleus</location>
    </subcellularLocation>
</comment>
<feature type="domain" description="Zn(2)-C6 fungal-type" evidence="6">
    <location>
        <begin position="27"/>
        <end position="60"/>
    </location>
</feature>